<feature type="domain" description="YvlB/LiaX N-terminal" evidence="1">
    <location>
        <begin position="5"/>
        <end position="35"/>
    </location>
</feature>
<keyword evidence="3" id="KW-1185">Reference proteome</keyword>
<dbReference type="EMBL" id="LJCR01000410">
    <property type="protein sequence ID" value="KPV52856.1"/>
    <property type="molecule type" value="Genomic_DNA"/>
</dbReference>
<dbReference type="Proteomes" id="UP000050509">
    <property type="component" value="Unassembled WGS sequence"/>
</dbReference>
<evidence type="ECO:0000313" key="2">
    <source>
        <dbReference type="EMBL" id="KPV52856.1"/>
    </source>
</evidence>
<comment type="caution">
    <text evidence="2">The sequence shown here is derived from an EMBL/GenBank/DDBJ whole genome shotgun (WGS) entry which is preliminary data.</text>
</comment>
<evidence type="ECO:0000259" key="1">
    <source>
        <dbReference type="Pfam" id="PF22746"/>
    </source>
</evidence>
<dbReference type="InterPro" id="IPR053959">
    <property type="entry name" value="YvlB/LiaX_N"/>
</dbReference>
<protein>
    <recommendedName>
        <fullName evidence="1">YvlB/LiaX N-terminal domain-containing protein</fullName>
    </recommendedName>
</protein>
<name>A0A0P9D1Q4_9CHLR</name>
<accession>A0A0P9D1Q4</accession>
<reference evidence="2 3" key="1">
    <citation type="submission" date="2015-09" db="EMBL/GenBank/DDBJ databases">
        <title>Draft genome sequence of Kouleothrix aurantiaca JCM 19913.</title>
        <authorList>
            <person name="Hemp J."/>
        </authorList>
    </citation>
    <scope>NUCLEOTIDE SEQUENCE [LARGE SCALE GENOMIC DNA]</scope>
    <source>
        <strain evidence="2 3">COM-B</strain>
    </source>
</reference>
<dbReference type="AlphaFoldDB" id="A0A0P9D1Q4"/>
<dbReference type="Pfam" id="PF22746">
    <property type="entry name" value="SHOCT-like_DUF2089-C"/>
    <property type="match status" value="1"/>
</dbReference>
<sequence>MPNADERLRILKLIEDGQVNAEEGAQLIDALGESRERSRPTPSRTLRVRVTNLATRRQTINVTIPVSLVEVGLKLGARLAPRVANANPNDILRALESGATGRIFELQDLNENERIEIFVE</sequence>
<organism evidence="2 3">
    <name type="scientific">Kouleothrix aurantiaca</name>
    <dbReference type="NCBI Taxonomy" id="186479"/>
    <lineage>
        <taxon>Bacteria</taxon>
        <taxon>Bacillati</taxon>
        <taxon>Chloroflexota</taxon>
        <taxon>Chloroflexia</taxon>
        <taxon>Chloroflexales</taxon>
        <taxon>Roseiflexineae</taxon>
        <taxon>Roseiflexaceae</taxon>
        <taxon>Kouleothrix</taxon>
    </lineage>
</organism>
<evidence type="ECO:0000313" key="3">
    <source>
        <dbReference type="Proteomes" id="UP000050509"/>
    </source>
</evidence>
<gene>
    <name evidence="2" type="ORF">SE17_12990</name>
</gene>
<proteinExistence type="predicted"/>